<dbReference type="Proteomes" id="UP000013827">
    <property type="component" value="Unassembled WGS sequence"/>
</dbReference>
<reference evidence="3" key="1">
    <citation type="journal article" date="2013" name="Nature">
        <title>Pan genome of the phytoplankton Emiliania underpins its global distribution.</title>
        <authorList>
            <person name="Read B.A."/>
            <person name="Kegel J."/>
            <person name="Klute M.J."/>
            <person name="Kuo A."/>
            <person name="Lefebvre S.C."/>
            <person name="Maumus F."/>
            <person name="Mayer C."/>
            <person name="Miller J."/>
            <person name="Monier A."/>
            <person name="Salamov A."/>
            <person name="Young J."/>
            <person name="Aguilar M."/>
            <person name="Claverie J.M."/>
            <person name="Frickenhaus S."/>
            <person name="Gonzalez K."/>
            <person name="Herman E.K."/>
            <person name="Lin Y.C."/>
            <person name="Napier J."/>
            <person name="Ogata H."/>
            <person name="Sarno A.F."/>
            <person name="Shmutz J."/>
            <person name="Schroeder D."/>
            <person name="de Vargas C."/>
            <person name="Verret F."/>
            <person name="von Dassow P."/>
            <person name="Valentin K."/>
            <person name="Van de Peer Y."/>
            <person name="Wheeler G."/>
            <person name="Dacks J.B."/>
            <person name="Delwiche C.F."/>
            <person name="Dyhrman S.T."/>
            <person name="Glockner G."/>
            <person name="John U."/>
            <person name="Richards T."/>
            <person name="Worden A.Z."/>
            <person name="Zhang X."/>
            <person name="Grigoriev I.V."/>
            <person name="Allen A.E."/>
            <person name="Bidle K."/>
            <person name="Borodovsky M."/>
            <person name="Bowler C."/>
            <person name="Brownlee C."/>
            <person name="Cock J.M."/>
            <person name="Elias M."/>
            <person name="Gladyshev V.N."/>
            <person name="Groth M."/>
            <person name="Guda C."/>
            <person name="Hadaegh A."/>
            <person name="Iglesias-Rodriguez M.D."/>
            <person name="Jenkins J."/>
            <person name="Jones B.M."/>
            <person name="Lawson T."/>
            <person name="Leese F."/>
            <person name="Lindquist E."/>
            <person name="Lobanov A."/>
            <person name="Lomsadze A."/>
            <person name="Malik S.B."/>
            <person name="Marsh M.E."/>
            <person name="Mackinder L."/>
            <person name="Mock T."/>
            <person name="Mueller-Roeber B."/>
            <person name="Pagarete A."/>
            <person name="Parker M."/>
            <person name="Probert I."/>
            <person name="Quesneville H."/>
            <person name="Raines C."/>
            <person name="Rensing S.A."/>
            <person name="Riano-Pachon D.M."/>
            <person name="Richier S."/>
            <person name="Rokitta S."/>
            <person name="Shiraiwa Y."/>
            <person name="Soanes D.M."/>
            <person name="van der Giezen M."/>
            <person name="Wahlund T.M."/>
            <person name="Williams B."/>
            <person name="Wilson W."/>
            <person name="Wolfe G."/>
            <person name="Wurch L.L."/>
        </authorList>
    </citation>
    <scope>NUCLEOTIDE SEQUENCE</scope>
</reference>
<feature type="compositionally biased region" description="Low complexity" evidence="1">
    <location>
        <begin position="17"/>
        <end position="34"/>
    </location>
</feature>
<dbReference type="EnsemblProtists" id="EOD39060">
    <property type="protein sequence ID" value="EOD39060"/>
    <property type="gene ID" value="EMIHUDRAFT_439971"/>
</dbReference>
<organism evidence="2 3">
    <name type="scientific">Emiliania huxleyi (strain CCMP1516)</name>
    <dbReference type="NCBI Taxonomy" id="280463"/>
    <lineage>
        <taxon>Eukaryota</taxon>
        <taxon>Haptista</taxon>
        <taxon>Haptophyta</taxon>
        <taxon>Prymnesiophyceae</taxon>
        <taxon>Isochrysidales</taxon>
        <taxon>Noelaerhabdaceae</taxon>
        <taxon>Emiliania</taxon>
    </lineage>
</organism>
<reference evidence="2" key="2">
    <citation type="submission" date="2024-10" db="UniProtKB">
        <authorList>
            <consortium name="EnsemblProtists"/>
        </authorList>
    </citation>
    <scope>IDENTIFICATION</scope>
</reference>
<dbReference type="KEGG" id="ehx:EMIHUDRAFT_439971"/>
<dbReference type="PaxDb" id="2903-EOD39060"/>
<dbReference type="RefSeq" id="XP_005791489.1">
    <property type="nucleotide sequence ID" value="XM_005791432.1"/>
</dbReference>
<protein>
    <submittedName>
        <fullName evidence="2">Uncharacterized protein</fullName>
    </submittedName>
</protein>
<sequence length="111" mass="11758">MRTSPTNDFEEVLAATSSLSPSSSRRSSLSSSPLGPVRGARPSSSSDLEQVAVRTGFRRNVSFGEGVELESTFLVPDTHYSSQSLSRAYGEPSSLSDSMVGKFLTVIGVVP</sequence>
<feature type="region of interest" description="Disordered" evidence="1">
    <location>
        <begin position="1"/>
        <end position="51"/>
    </location>
</feature>
<dbReference type="AlphaFoldDB" id="A0A0D3KTH5"/>
<proteinExistence type="predicted"/>
<evidence type="ECO:0000256" key="1">
    <source>
        <dbReference type="SAM" id="MobiDB-lite"/>
    </source>
</evidence>
<evidence type="ECO:0000313" key="2">
    <source>
        <dbReference type="EnsemblProtists" id="EOD39060"/>
    </source>
</evidence>
<evidence type="ECO:0000313" key="3">
    <source>
        <dbReference type="Proteomes" id="UP000013827"/>
    </source>
</evidence>
<accession>A0A0D3KTH5</accession>
<keyword evidence="3" id="KW-1185">Reference proteome</keyword>
<dbReference type="HOGENOM" id="CLU_2163179_0_0_1"/>
<name>A0A0D3KTH5_EMIH1</name>
<dbReference type="GeneID" id="17284331"/>